<dbReference type="InterPro" id="IPR036366">
    <property type="entry name" value="PGBDSf"/>
</dbReference>
<organism evidence="3 4">
    <name type="scientific">Fuscovulum ytuae</name>
    <dbReference type="NCBI Taxonomy" id="3042299"/>
    <lineage>
        <taxon>Bacteria</taxon>
        <taxon>Pseudomonadati</taxon>
        <taxon>Pseudomonadota</taxon>
        <taxon>Alphaproteobacteria</taxon>
        <taxon>Rhodobacterales</taxon>
        <taxon>Paracoccaceae</taxon>
        <taxon>Fuscovulum</taxon>
    </lineage>
</organism>
<dbReference type="SUPFAM" id="SSF47090">
    <property type="entry name" value="PGBD-like"/>
    <property type="match status" value="1"/>
</dbReference>
<sequence length="179" mass="19425">MKRSVKVLCLSVALVAGCQAGGVPKAPGQLDLAAEVVRLDRPGPPTRPEGACWEKDVTPAVIETVTEQVLVTEEERDAAGQVVKPATYRTDTRARMVQDREEVWFRAPCPADYTLDFVASLQRALKARGYYLLPLTGALDAPTRDAVRRFQADRGLDSPLLSLAAARDLGLLPTALDEL</sequence>
<dbReference type="RefSeq" id="WP_281469307.1">
    <property type="nucleotide sequence ID" value="NZ_CP124535.1"/>
</dbReference>
<accession>A0ABY8QA35</accession>
<keyword evidence="4" id="KW-1185">Reference proteome</keyword>
<dbReference type="Gene3D" id="1.10.101.10">
    <property type="entry name" value="PGBD-like superfamily/PGBD"/>
    <property type="match status" value="1"/>
</dbReference>
<name>A0ABY8QA35_9RHOB</name>
<feature type="signal peptide" evidence="1">
    <location>
        <begin position="1"/>
        <end position="20"/>
    </location>
</feature>
<feature type="domain" description="Peptidoglycan binding-like" evidence="2">
    <location>
        <begin position="117"/>
        <end position="156"/>
    </location>
</feature>
<proteinExistence type="predicted"/>
<evidence type="ECO:0000313" key="4">
    <source>
        <dbReference type="Proteomes" id="UP001230978"/>
    </source>
</evidence>
<dbReference type="PROSITE" id="PS51257">
    <property type="entry name" value="PROKAR_LIPOPROTEIN"/>
    <property type="match status" value="1"/>
</dbReference>
<dbReference type="Pfam" id="PF01471">
    <property type="entry name" value="PG_binding_1"/>
    <property type="match status" value="1"/>
</dbReference>
<dbReference type="InterPro" id="IPR036365">
    <property type="entry name" value="PGBD-like_sf"/>
</dbReference>
<dbReference type="EMBL" id="CP124535">
    <property type="protein sequence ID" value="WGV17761.1"/>
    <property type="molecule type" value="Genomic_DNA"/>
</dbReference>
<evidence type="ECO:0000313" key="3">
    <source>
        <dbReference type="EMBL" id="WGV17761.1"/>
    </source>
</evidence>
<evidence type="ECO:0000259" key="2">
    <source>
        <dbReference type="Pfam" id="PF01471"/>
    </source>
</evidence>
<protein>
    <submittedName>
        <fullName evidence="3">Peptidoglycan-binding domain-containing protein</fullName>
    </submittedName>
</protein>
<feature type="chain" id="PRO_5045780261" evidence="1">
    <location>
        <begin position="21"/>
        <end position="179"/>
    </location>
</feature>
<reference evidence="3 4" key="1">
    <citation type="submission" date="2023-04" db="EMBL/GenBank/DDBJ databases">
        <title>YMD61, complete Genome.</title>
        <authorList>
            <person name="Zhang J."/>
        </authorList>
    </citation>
    <scope>NUCLEOTIDE SEQUENCE [LARGE SCALE GENOMIC DNA]</scope>
    <source>
        <strain evidence="3 4">YMD61</strain>
    </source>
</reference>
<dbReference type="Proteomes" id="UP001230978">
    <property type="component" value="Chromosome"/>
</dbReference>
<evidence type="ECO:0000256" key="1">
    <source>
        <dbReference type="SAM" id="SignalP"/>
    </source>
</evidence>
<keyword evidence="1" id="KW-0732">Signal</keyword>
<dbReference type="InterPro" id="IPR002477">
    <property type="entry name" value="Peptidoglycan-bd-like"/>
</dbReference>
<gene>
    <name evidence="3" type="ORF">QF092_08260</name>
</gene>